<proteinExistence type="predicted"/>
<gene>
    <name evidence="1" type="ORF">VA602_15350</name>
</gene>
<feature type="non-terminal residue" evidence="1">
    <location>
        <position position="1"/>
    </location>
</feature>
<keyword evidence="2" id="KW-1185">Reference proteome</keyword>
<name>A0ABU5VHA1_9PSED</name>
<evidence type="ECO:0000313" key="2">
    <source>
        <dbReference type="Proteomes" id="UP001302573"/>
    </source>
</evidence>
<evidence type="ECO:0000313" key="1">
    <source>
        <dbReference type="EMBL" id="MEA5672715.1"/>
    </source>
</evidence>
<protein>
    <submittedName>
        <fullName evidence="1">Polyamine ABC transporter substrate-binding protein</fullName>
    </submittedName>
</protein>
<dbReference type="EMBL" id="JAYFUI010000166">
    <property type="protein sequence ID" value="MEA5672715.1"/>
    <property type="molecule type" value="Genomic_DNA"/>
</dbReference>
<dbReference type="Proteomes" id="UP001302573">
    <property type="component" value="Unassembled WGS sequence"/>
</dbReference>
<accession>A0ABU5VHA1</accession>
<dbReference type="Gene3D" id="3.40.190.10">
    <property type="entry name" value="Periplasmic binding protein-like II"/>
    <property type="match status" value="1"/>
</dbReference>
<organism evidence="1 2">
    <name type="scientific">Pseudomonas machongensis</name>
    <dbReference type="NCBI Taxonomy" id="3110229"/>
    <lineage>
        <taxon>Bacteria</taxon>
        <taxon>Pseudomonadati</taxon>
        <taxon>Pseudomonadota</taxon>
        <taxon>Gammaproteobacteria</taxon>
        <taxon>Pseudomonadales</taxon>
        <taxon>Pseudomonadaceae</taxon>
        <taxon>Pseudomonas</taxon>
    </lineage>
</organism>
<sequence length="45" mass="5120">DQAVRTDAAVYPSQEVLDKMFVNAELPPKVQRLMTRSWTKVKSGK</sequence>
<reference evidence="1 2" key="1">
    <citation type="submission" date="2023-12" db="EMBL/GenBank/DDBJ databases">
        <title>Pseudomonas machongensis sp. nov., isolated from wilted pepper plants (Capsicum annuum).</title>
        <authorList>
            <person name="Qiu M."/>
            <person name="Li Y."/>
            <person name="Liu Q."/>
            <person name="Zhang X."/>
            <person name="Huang Y."/>
            <person name="Guo R."/>
            <person name="Hu M."/>
            <person name="Zhou J."/>
            <person name="Zhou X."/>
        </authorList>
    </citation>
    <scope>NUCLEOTIDE SEQUENCE [LARGE SCALE GENOMIC DNA]</scope>
    <source>
        <strain evidence="1 2">MH2</strain>
    </source>
</reference>
<comment type="caution">
    <text evidence="1">The sequence shown here is derived from an EMBL/GenBank/DDBJ whole genome shotgun (WGS) entry which is preliminary data.</text>
</comment>